<protein>
    <submittedName>
        <fullName evidence="2">Uncharacterized protein</fullName>
    </submittedName>
</protein>
<evidence type="ECO:0000313" key="2">
    <source>
        <dbReference type="EMBL" id="CAG9713706.1"/>
    </source>
</evidence>
<organism evidence="2 3">
    <name type="scientific">Clostridium neonatale</name>
    <dbReference type="NCBI Taxonomy" id="137838"/>
    <lineage>
        <taxon>Bacteria</taxon>
        <taxon>Bacillati</taxon>
        <taxon>Bacillota</taxon>
        <taxon>Clostridia</taxon>
        <taxon>Eubacteriales</taxon>
        <taxon>Clostridiaceae</taxon>
        <taxon>Clostridium</taxon>
    </lineage>
</organism>
<feature type="compositionally biased region" description="Low complexity" evidence="1">
    <location>
        <begin position="1"/>
        <end position="13"/>
    </location>
</feature>
<name>A0AA86JKA0_9CLOT</name>
<dbReference type="InterPro" id="IPR009444">
    <property type="entry name" value="Conjugal_tfr_TraD_a-type"/>
</dbReference>
<proteinExistence type="predicted"/>
<dbReference type="RefSeq" id="WP_342350702.1">
    <property type="nucleotide sequence ID" value="NZ_CAKJVE010000005.1"/>
</dbReference>
<dbReference type="Proteomes" id="UP000789738">
    <property type="component" value="Unassembled WGS sequence"/>
</dbReference>
<dbReference type="Pfam" id="PF06412">
    <property type="entry name" value="TraD"/>
    <property type="match status" value="1"/>
</dbReference>
<gene>
    <name evidence="2" type="ORF">CNEO_50013</name>
</gene>
<dbReference type="EMBL" id="CAKJVE010000005">
    <property type="protein sequence ID" value="CAG9713706.1"/>
    <property type="molecule type" value="Genomic_DNA"/>
</dbReference>
<reference evidence="2" key="1">
    <citation type="submission" date="2021-10" db="EMBL/GenBank/DDBJ databases">
        <authorList>
            <person name="Mesa V."/>
        </authorList>
    </citation>
    <scope>NUCLEOTIDE SEQUENCE</scope>
    <source>
        <strain evidence="2">CC3_PB</strain>
    </source>
</reference>
<dbReference type="AlphaFoldDB" id="A0AA86JKA0"/>
<accession>A0AA86JKA0</accession>
<feature type="region of interest" description="Disordered" evidence="1">
    <location>
        <begin position="1"/>
        <end position="21"/>
    </location>
</feature>
<evidence type="ECO:0000313" key="3">
    <source>
        <dbReference type="Proteomes" id="UP000789738"/>
    </source>
</evidence>
<comment type="caution">
    <text evidence="2">The sequence shown here is derived from an EMBL/GenBank/DDBJ whole genome shotgun (WGS) entry which is preliminary data.</text>
</comment>
<evidence type="ECO:0000256" key="1">
    <source>
        <dbReference type="SAM" id="MobiDB-lite"/>
    </source>
</evidence>
<sequence length="67" mass="7789">MIKNKTTSSSKNSLIAREKEKERKARTRRLIELGAIFDSIGIDTLEKQIYLNVNLIMMRHLKTCLLI</sequence>